<evidence type="ECO:0000256" key="3">
    <source>
        <dbReference type="ARBA" id="ARBA00023163"/>
    </source>
</evidence>
<dbReference type="PROSITE" id="PS51077">
    <property type="entry name" value="HTH_ICLR"/>
    <property type="match status" value="1"/>
</dbReference>
<dbReference type="Proteomes" id="UP000254343">
    <property type="component" value="Unassembled WGS sequence"/>
</dbReference>
<keyword evidence="3" id="KW-0804">Transcription</keyword>
<dbReference type="PANTHER" id="PTHR30136:SF35">
    <property type="entry name" value="HTH-TYPE TRANSCRIPTIONAL REGULATOR RV1719"/>
    <property type="match status" value="1"/>
</dbReference>
<proteinExistence type="predicted"/>
<dbReference type="InterPro" id="IPR036390">
    <property type="entry name" value="WH_DNA-bd_sf"/>
</dbReference>
<dbReference type="GO" id="GO:0045892">
    <property type="term" value="P:negative regulation of DNA-templated transcription"/>
    <property type="evidence" value="ECO:0007669"/>
    <property type="project" value="TreeGrafter"/>
</dbReference>
<feature type="domain" description="IclR-ED" evidence="6">
    <location>
        <begin position="76"/>
        <end position="259"/>
    </location>
</feature>
<dbReference type="SUPFAM" id="SSF46785">
    <property type="entry name" value="Winged helix' DNA-binding domain"/>
    <property type="match status" value="1"/>
</dbReference>
<dbReference type="SUPFAM" id="SSF55781">
    <property type="entry name" value="GAF domain-like"/>
    <property type="match status" value="1"/>
</dbReference>
<dbReference type="AlphaFoldDB" id="A0A380W9L9"/>
<evidence type="ECO:0000256" key="2">
    <source>
        <dbReference type="ARBA" id="ARBA00023125"/>
    </source>
</evidence>
<dbReference type="Gene3D" id="3.30.450.40">
    <property type="match status" value="1"/>
</dbReference>
<evidence type="ECO:0000259" key="6">
    <source>
        <dbReference type="PROSITE" id="PS51078"/>
    </source>
</evidence>
<dbReference type="Gene3D" id="1.10.10.10">
    <property type="entry name" value="Winged helix-like DNA-binding domain superfamily/Winged helix DNA-binding domain"/>
    <property type="match status" value="1"/>
</dbReference>
<dbReference type="SMART" id="SM00346">
    <property type="entry name" value="HTH_ICLR"/>
    <property type="match status" value="1"/>
</dbReference>
<evidence type="ECO:0000256" key="4">
    <source>
        <dbReference type="SAM" id="MobiDB-lite"/>
    </source>
</evidence>
<dbReference type="InterPro" id="IPR050707">
    <property type="entry name" value="HTH_MetabolicPath_Reg"/>
</dbReference>
<dbReference type="InterPro" id="IPR029016">
    <property type="entry name" value="GAF-like_dom_sf"/>
</dbReference>
<feature type="domain" description="HTH iclR-type" evidence="5">
    <location>
        <begin position="13"/>
        <end position="75"/>
    </location>
</feature>
<keyword evidence="1" id="KW-0805">Transcription regulation</keyword>
<dbReference type="InterPro" id="IPR005471">
    <property type="entry name" value="Tscrpt_reg_IclR_N"/>
</dbReference>
<dbReference type="GO" id="GO:0003677">
    <property type="term" value="F:DNA binding"/>
    <property type="evidence" value="ECO:0007669"/>
    <property type="project" value="UniProtKB-KW"/>
</dbReference>
<reference evidence="7 8" key="1">
    <citation type="submission" date="2018-06" db="EMBL/GenBank/DDBJ databases">
        <authorList>
            <consortium name="Pathogen Informatics"/>
            <person name="Doyle S."/>
        </authorList>
    </citation>
    <scope>NUCLEOTIDE SEQUENCE [LARGE SCALE GENOMIC DNA]</scope>
    <source>
        <strain evidence="7 8">NCTC12722</strain>
    </source>
</reference>
<gene>
    <name evidence="7" type="primary">kdgR_1</name>
    <name evidence="7" type="ORF">NCTC12722_02825</name>
</gene>
<name>A0A380W9L9_AFIFE</name>
<dbReference type="Pfam" id="PF01614">
    <property type="entry name" value="IclR_C"/>
    <property type="match status" value="1"/>
</dbReference>
<sequence length="288" mass="31432">MESVLKMSTQTTTSVSERALLLLETIAQAKEPPTLNELMTAIRLPKATTHRFVALLERLGFVQRAADGRRYEVGSRLLALSLDGMRRSFDLAPRRVILSGLVKEIGETCNITMLDGERLIYLDRVESDWPLQFRLSVGSRVPLHCTASGKLFLSLAPAPLRKALFRTQPFQRYTARTLTTTEQLETELARIRQTGVGTDNEEFMEGMAATAVPIRDSRGRICATVAVHGPVTRLPLARALALVPALKKAAKALEQTLLFDNPSPASGSSANAADAPASVPQHAVHPAE</sequence>
<dbReference type="InterPro" id="IPR014757">
    <property type="entry name" value="Tscrpt_reg_IclR_C"/>
</dbReference>
<dbReference type="EMBL" id="UIGB01000001">
    <property type="protein sequence ID" value="SUU85612.1"/>
    <property type="molecule type" value="Genomic_DNA"/>
</dbReference>
<dbReference type="GO" id="GO:0003700">
    <property type="term" value="F:DNA-binding transcription factor activity"/>
    <property type="evidence" value="ECO:0007669"/>
    <property type="project" value="TreeGrafter"/>
</dbReference>
<feature type="region of interest" description="Disordered" evidence="4">
    <location>
        <begin position="264"/>
        <end position="288"/>
    </location>
</feature>
<accession>A0A380W9L9</accession>
<evidence type="ECO:0000313" key="7">
    <source>
        <dbReference type="EMBL" id="SUU85612.1"/>
    </source>
</evidence>
<dbReference type="PANTHER" id="PTHR30136">
    <property type="entry name" value="HELIX-TURN-HELIX TRANSCRIPTIONAL REGULATOR, ICLR FAMILY"/>
    <property type="match status" value="1"/>
</dbReference>
<keyword evidence="2" id="KW-0238">DNA-binding</keyword>
<dbReference type="PROSITE" id="PS51078">
    <property type="entry name" value="ICLR_ED"/>
    <property type="match status" value="1"/>
</dbReference>
<evidence type="ECO:0000259" key="5">
    <source>
        <dbReference type="PROSITE" id="PS51077"/>
    </source>
</evidence>
<evidence type="ECO:0000256" key="1">
    <source>
        <dbReference type="ARBA" id="ARBA00023015"/>
    </source>
</evidence>
<evidence type="ECO:0000313" key="8">
    <source>
        <dbReference type="Proteomes" id="UP000254343"/>
    </source>
</evidence>
<dbReference type="InterPro" id="IPR036388">
    <property type="entry name" value="WH-like_DNA-bd_sf"/>
</dbReference>
<protein>
    <submittedName>
        <fullName evidence="7">Pectin degradation repressor protein kdgR</fullName>
    </submittedName>
</protein>
<dbReference type="Pfam" id="PF09339">
    <property type="entry name" value="HTH_IclR"/>
    <property type="match status" value="1"/>
</dbReference>
<feature type="compositionally biased region" description="Low complexity" evidence="4">
    <location>
        <begin position="264"/>
        <end position="278"/>
    </location>
</feature>
<organism evidence="7 8">
    <name type="scientific">Afipia felis</name>
    <name type="common">Cat scratch disease bacillus</name>
    <dbReference type="NCBI Taxonomy" id="1035"/>
    <lineage>
        <taxon>Bacteria</taxon>
        <taxon>Pseudomonadati</taxon>
        <taxon>Pseudomonadota</taxon>
        <taxon>Alphaproteobacteria</taxon>
        <taxon>Hyphomicrobiales</taxon>
        <taxon>Nitrobacteraceae</taxon>
        <taxon>Afipia</taxon>
    </lineage>
</organism>